<name>A0A8S5U8T1_9CAUD</name>
<dbReference type="EMBL" id="BK016039">
    <property type="protein sequence ID" value="DAF90868.1"/>
    <property type="molecule type" value="Genomic_DNA"/>
</dbReference>
<dbReference type="Pfam" id="PF03837">
    <property type="entry name" value="RecT"/>
    <property type="match status" value="1"/>
</dbReference>
<dbReference type="InterPro" id="IPR018330">
    <property type="entry name" value="RecT_fam"/>
</dbReference>
<proteinExistence type="predicted"/>
<protein>
    <submittedName>
        <fullName evidence="1">RecT protein</fullName>
    </submittedName>
</protein>
<accession>A0A8S5U8T1</accession>
<dbReference type="GO" id="GO:0006259">
    <property type="term" value="P:DNA metabolic process"/>
    <property type="evidence" value="ECO:0007669"/>
    <property type="project" value="InterPro"/>
</dbReference>
<dbReference type="InterPro" id="IPR004590">
    <property type="entry name" value="ssDNA_annealing_RecT"/>
</dbReference>
<sequence>MAVNNSLAVNNEKRKFSTFLNDEKVQKFLVDSLGNEKAKQDFVSNITSAVSANPSLRDCDFSTIVSSGLLATSLNLPLSPALGFAHLIPYKDRGNNRIVATFVPGYRGYIQLAIRSGYYADIDVFEVRQGEYLGRDMNTGKYRFKFIEDDDEREELPVVGYMAMFEHLNGFKKVLYWSKKKMLKYADTYVPAFSLAPKKGRRSYEDFINGKVPENELWKYSSYWYKDFDAMAKKTLIRQLISKWGIMSIEMQRAYDNDTKAMESESTFMGNNLAEEDFFGSAGNDEEKASYTAEEIEQIIQEQESPKKSTAKKKAVVAEQENFFNETE</sequence>
<dbReference type="GO" id="GO:0003677">
    <property type="term" value="F:DNA binding"/>
    <property type="evidence" value="ECO:0007669"/>
    <property type="project" value="InterPro"/>
</dbReference>
<reference evidence="1" key="1">
    <citation type="journal article" date="2021" name="Proc. Natl. Acad. Sci. U.S.A.">
        <title>A Catalog of Tens of Thousands of Viruses from Human Metagenomes Reveals Hidden Associations with Chronic Diseases.</title>
        <authorList>
            <person name="Tisza M.J."/>
            <person name="Buck C.B."/>
        </authorList>
    </citation>
    <scope>NUCLEOTIDE SEQUENCE</scope>
    <source>
        <strain evidence="1">CtnMR5</strain>
    </source>
</reference>
<dbReference type="NCBIfam" id="TIGR00616">
    <property type="entry name" value="rect"/>
    <property type="match status" value="1"/>
</dbReference>
<evidence type="ECO:0000313" key="1">
    <source>
        <dbReference type="EMBL" id="DAF90868.1"/>
    </source>
</evidence>
<organism evidence="1">
    <name type="scientific">Siphoviridae sp. ctnMR5</name>
    <dbReference type="NCBI Taxonomy" id="2825658"/>
    <lineage>
        <taxon>Viruses</taxon>
        <taxon>Duplodnaviria</taxon>
        <taxon>Heunggongvirae</taxon>
        <taxon>Uroviricota</taxon>
        <taxon>Caudoviricetes</taxon>
    </lineage>
</organism>